<dbReference type="SMART" id="SM00774">
    <property type="entry name" value="WRKY"/>
    <property type="match status" value="1"/>
</dbReference>
<organism evidence="8">
    <name type="scientific">Physcomitrium patens</name>
    <name type="common">Spreading-leaved earth moss</name>
    <name type="synonym">Physcomitrella patens</name>
    <dbReference type="NCBI Taxonomy" id="3218"/>
    <lineage>
        <taxon>Eukaryota</taxon>
        <taxon>Viridiplantae</taxon>
        <taxon>Streptophyta</taxon>
        <taxon>Embryophyta</taxon>
        <taxon>Bryophyta</taxon>
        <taxon>Bryophytina</taxon>
        <taxon>Bryopsida</taxon>
        <taxon>Funariidae</taxon>
        <taxon>Funariales</taxon>
        <taxon>Funariaceae</taxon>
        <taxon>Physcomitrium</taxon>
    </lineage>
</organism>
<keyword evidence="2" id="KW-0805">Transcription regulation</keyword>
<evidence type="ECO:0000256" key="2">
    <source>
        <dbReference type="ARBA" id="ARBA00023015"/>
    </source>
</evidence>
<protein>
    <recommendedName>
        <fullName evidence="7">WRKY domain-containing protein</fullName>
    </recommendedName>
</protein>
<feature type="compositionally biased region" description="Polar residues" evidence="6">
    <location>
        <begin position="607"/>
        <end position="617"/>
    </location>
</feature>
<feature type="compositionally biased region" description="Basic and acidic residues" evidence="6">
    <location>
        <begin position="194"/>
        <end position="204"/>
    </location>
</feature>
<feature type="compositionally biased region" description="Basic and acidic residues" evidence="6">
    <location>
        <begin position="1"/>
        <end position="21"/>
    </location>
</feature>
<dbReference type="EnsemblPlants" id="Pp3c21_11270V3.2">
    <property type="protein sequence ID" value="Pp3c21_11270V3.2"/>
    <property type="gene ID" value="Pp3c21_11270"/>
</dbReference>
<keyword evidence="5" id="KW-0539">Nucleus</keyword>
<dbReference type="RefSeq" id="XP_024358933.1">
    <property type="nucleotide sequence ID" value="XM_024503165.2"/>
</dbReference>
<evidence type="ECO:0000256" key="4">
    <source>
        <dbReference type="ARBA" id="ARBA00023163"/>
    </source>
</evidence>
<feature type="domain" description="WRKY" evidence="7">
    <location>
        <begin position="319"/>
        <end position="384"/>
    </location>
</feature>
<evidence type="ECO:0000256" key="5">
    <source>
        <dbReference type="ARBA" id="ARBA00023242"/>
    </source>
</evidence>
<feature type="compositionally biased region" description="Polar residues" evidence="6">
    <location>
        <begin position="27"/>
        <end position="53"/>
    </location>
</feature>
<dbReference type="EnsemblPlants" id="Pp3c21_11270V3.1">
    <property type="protein sequence ID" value="Pp3c21_11270V3.1"/>
    <property type="gene ID" value="Pp3c21_11270"/>
</dbReference>
<accession>A0A2K1IRN0</accession>
<evidence type="ECO:0000256" key="3">
    <source>
        <dbReference type="ARBA" id="ARBA00023125"/>
    </source>
</evidence>
<evidence type="ECO:0000256" key="1">
    <source>
        <dbReference type="ARBA" id="ARBA00004123"/>
    </source>
</evidence>
<dbReference type="Gramene" id="Pp3c21_11270V3.1">
    <property type="protein sequence ID" value="Pp3c21_11270V3.1"/>
    <property type="gene ID" value="Pp3c21_11270"/>
</dbReference>
<reference evidence="8 10" key="2">
    <citation type="journal article" date="2018" name="Plant J.">
        <title>The Physcomitrella patens chromosome-scale assembly reveals moss genome structure and evolution.</title>
        <authorList>
            <person name="Lang D."/>
            <person name="Ullrich K.K."/>
            <person name="Murat F."/>
            <person name="Fuchs J."/>
            <person name="Jenkins J."/>
            <person name="Haas F.B."/>
            <person name="Piednoel M."/>
            <person name="Gundlach H."/>
            <person name="Van Bel M."/>
            <person name="Meyberg R."/>
            <person name="Vives C."/>
            <person name="Morata J."/>
            <person name="Symeonidi A."/>
            <person name="Hiss M."/>
            <person name="Muchero W."/>
            <person name="Kamisugi Y."/>
            <person name="Saleh O."/>
            <person name="Blanc G."/>
            <person name="Decker E.L."/>
            <person name="van Gessel N."/>
            <person name="Grimwood J."/>
            <person name="Hayes R.D."/>
            <person name="Graham S.W."/>
            <person name="Gunter L.E."/>
            <person name="McDaniel S.F."/>
            <person name="Hoernstein S.N.W."/>
            <person name="Larsson A."/>
            <person name="Li F.W."/>
            <person name="Perroud P.F."/>
            <person name="Phillips J."/>
            <person name="Ranjan P."/>
            <person name="Rokshar D.S."/>
            <person name="Rothfels C.J."/>
            <person name="Schneider L."/>
            <person name="Shu S."/>
            <person name="Stevenson D.W."/>
            <person name="Thummler F."/>
            <person name="Tillich M."/>
            <person name="Villarreal Aguilar J.C."/>
            <person name="Widiez T."/>
            <person name="Wong G.K."/>
            <person name="Wymore A."/>
            <person name="Zhang Y."/>
            <person name="Zimmer A.D."/>
            <person name="Quatrano R.S."/>
            <person name="Mayer K.F.X."/>
            <person name="Goodstein D."/>
            <person name="Casacuberta J.M."/>
            <person name="Vandepoele K."/>
            <person name="Reski R."/>
            <person name="Cuming A.C."/>
            <person name="Tuskan G.A."/>
            <person name="Maumus F."/>
            <person name="Salse J."/>
            <person name="Schmutz J."/>
            <person name="Rensing S.A."/>
        </authorList>
    </citation>
    <scope>NUCLEOTIDE SEQUENCE [LARGE SCALE GENOMIC DNA]</scope>
    <source>
        <strain evidence="9 10">cv. Gransden 2004</strain>
    </source>
</reference>
<dbReference type="Proteomes" id="UP000006727">
    <property type="component" value="Chromosome 21"/>
</dbReference>
<gene>
    <name evidence="9" type="primary">LOC112274033</name>
    <name evidence="8" type="ORF">PHYPA_026041</name>
</gene>
<dbReference type="Pfam" id="PF03106">
    <property type="entry name" value="WRKY"/>
    <property type="match status" value="1"/>
</dbReference>
<feature type="compositionally biased region" description="Polar residues" evidence="6">
    <location>
        <begin position="222"/>
        <end position="234"/>
    </location>
</feature>
<evidence type="ECO:0000259" key="7">
    <source>
        <dbReference type="PROSITE" id="PS50811"/>
    </source>
</evidence>
<dbReference type="PANTHER" id="PTHR31221:SF334">
    <property type="entry name" value="WRKY TRANSCRIPTION FACTOR 57-RELATED"/>
    <property type="match status" value="1"/>
</dbReference>
<dbReference type="GO" id="GO:0000976">
    <property type="term" value="F:transcription cis-regulatory region binding"/>
    <property type="evidence" value="ECO:0000318"/>
    <property type="project" value="GO_Central"/>
</dbReference>
<reference evidence="9" key="3">
    <citation type="submission" date="2020-12" db="UniProtKB">
        <authorList>
            <consortium name="EnsemblPlants"/>
        </authorList>
    </citation>
    <scope>IDENTIFICATION</scope>
</reference>
<feature type="region of interest" description="Disordered" evidence="6">
    <location>
        <begin position="504"/>
        <end position="526"/>
    </location>
</feature>
<dbReference type="STRING" id="3218.A0A2K1IRN0"/>
<evidence type="ECO:0000313" key="8">
    <source>
        <dbReference type="EMBL" id="PNR31918.1"/>
    </source>
</evidence>
<feature type="region of interest" description="Disordered" evidence="6">
    <location>
        <begin position="1"/>
        <end position="54"/>
    </location>
</feature>
<dbReference type="GO" id="GO:0003700">
    <property type="term" value="F:DNA-binding transcription factor activity"/>
    <property type="evidence" value="ECO:0000318"/>
    <property type="project" value="GO_Central"/>
</dbReference>
<feature type="region of interest" description="Disordered" evidence="6">
    <location>
        <begin position="76"/>
        <end position="99"/>
    </location>
</feature>
<comment type="subcellular location">
    <subcellularLocation>
        <location evidence="1">Nucleus</location>
    </subcellularLocation>
</comment>
<dbReference type="GO" id="GO:0005634">
    <property type="term" value="C:nucleus"/>
    <property type="evidence" value="ECO:0000318"/>
    <property type="project" value="GO_Central"/>
</dbReference>
<dbReference type="PROSITE" id="PS50811">
    <property type="entry name" value="WRKY"/>
    <property type="match status" value="1"/>
</dbReference>
<dbReference type="PANTHER" id="PTHR31221">
    <property type="entry name" value="WRKY TRANSCRIPTION FACTOR PROTEIN 1-RELATED"/>
    <property type="match status" value="1"/>
</dbReference>
<feature type="region of interest" description="Disordered" evidence="6">
    <location>
        <begin position="144"/>
        <end position="165"/>
    </location>
</feature>
<keyword evidence="4" id="KW-0804">Transcription</keyword>
<name>A0A2K1IRN0_PHYPA</name>
<dbReference type="SUPFAM" id="SSF118290">
    <property type="entry name" value="WRKY DNA-binding domain"/>
    <property type="match status" value="1"/>
</dbReference>
<dbReference type="Gramene" id="Pp3c21_11270V3.2">
    <property type="protein sequence ID" value="Pp3c21_11270V3.2"/>
    <property type="gene ID" value="Pp3c21_11270"/>
</dbReference>
<dbReference type="Gene3D" id="2.20.25.80">
    <property type="entry name" value="WRKY domain"/>
    <property type="match status" value="1"/>
</dbReference>
<dbReference type="GeneID" id="112274033"/>
<feature type="compositionally biased region" description="Basic and acidic residues" evidence="6">
    <location>
        <begin position="247"/>
        <end position="258"/>
    </location>
</feature>
<dbReference type="PaxDb" id="3218-PP1S235_126V6.1"/>
<feature type="compositionally biased region" description="Low complexity" evidence="6">
    <location>
        <begin position="506"/>
        <end position="520"/>
    </location>
</feature>
<feature type="region of interest" description="Disordered" evidence="6">
    <location>
        <begin position="539"/>
        <end position="569"/>
    </location>
</feature>
<dbReference type="OrthoDB" id="10540004at2759"/>
<dbReference type="GO" id="GO:0006355">
    <property type="term" value="P:regulation of DNA-templated transcription"/>
    <property type="evidence" value="ECO:0000318"/>
    <property type="project" value="GO_Central"/>
</dbReference>
<dbReference type="InterPro" id="IPR036576">
    <property type="entry name" value="WRKY_dom_sf"/>
</dbReference>
<keyword evidence="3" id="KW-0238">DNA-binding</keyword>
<reference evidence="8 10" key="1">
    <citation type="journal article" date="2008" name="Science">
        <title>The Physcomitrella genome reveals evolutionary insights into the conquest of land by plants.</title>
        <authorList>
            <person name="Rensing S."/>
            <person name="Lang D."/>
            <person name="Zimmer A."/>
            <person name="Terry A."/>
            <person name="Salamov A."/>
            <person name="Shapiro H."/>
            <person name="Nishiyama T."/>
            <person name="Perroud P.-F."/>
            <person name="Lindquist E."/>
            <person name="Kamisugi Y."/>
            <person name="Tanahashi T."/>
            <person name="Sakakibara K."/>
            <person name="Fujita T."/>
            <person name="Oishi K."/>
            <person name="Shin-I T."/>
            <person name="Kuroki Y."/>
            <person name="Toyoda A."/>
            <person name="Suzuki Y."/>
            <person name="Hashimoto A."/>
            <person name="Yamaguchi K."/>
            <person name="Sugano A."/>
            <person name="Kohara Y."/>
            <person name="Fujiyama A."/>
            <person name="Anterola A."/>
            <person name="Aoki S."/>
            <person name="Ashton N."/>
            <person name="Barbazuk W.B."/>
            <person name="Barker E."/>
            <person name="Bennetzen J."/>
            <person name="Bezanilla M."/>
            <person name="Blankenship R."/>
            <person name="Cho S.H."/>
            <person name="Dutcher S."/>
            <person name="Estelle M."/>
            <person name="Fawcett J.A."/>
            <person name="Gundlach H."/>
            <person name="Hanada K."/>
            <person name="Heyl A."/>
            <person name="Hicks K.A."/>
            <person name="Hugh J."/>
            <person name="Lohr M."/>
            <person name="Mayer K."/>
            <person name="Melkozernov A."/>
            <person name="Murata T."/>
            <person name="Nelson D."/>
            <person name="Pils B."/>
            <person name="Prigge M."/>
            <person name="Reiss B."/>
            <person name="Renner T."/>
            <person name="Rombauts S."/>
            <person name="Rushton P."/>
            <person name="Sanderfoot A."/>
            <person name="Schween G."/>
            <person name="Shiu S.-H."/>
            <person name="Stueber K."/>
            <person name="Theodoulou F.L."/>
            <person name="Tu H."/>
            <person name="Van de Peer Y."/>
            <person name="Verrier P.J."/>
            <person name="Waters E."/>
            <person name="Wood A."/>
            <person name="Yang L."/>
            <person name="Cove D."/>
            <person name="Cuming A."/>
            <person name="Hasebe M."/>
            <person name="Lucas S."/>
            <person name="Mishler D.B."/>
            <person name="Reski R."/>
            <person name="Grigoriev I."/>
            <person name="Quatrano R.S."/>
            <person name="Boore J.L."/>
        </authorList>
    </citation>
    <scope>NUCLEOTIDE SEQUENCE [LARGE SCALE GENOMIC DNA]</scope>
    <source>
        <strain evidence="9 10">cv. Gransden 2004</strain>
    </source>
</reference>
<dbReference type="KEGG" id="ppp:112274033"/>
<keyword evidence="10" id="KW-1185">Reference proteome</keyword>
<evidence type="ECO:0000313" key="9">
    <source>
        <dbReference type="EnsemblPlants" id="Pp3c21_11270V3.1"/>
    </source>
</evidence>
<evidence type="ECO:0000256" key="6">
    <source>
        <dbReference type="SAM" id="MobiDB-lite"/>
    </source>
</evidence>
<dbReference type="EMBL" id="ABEU02000021">
    <property type="protein sequence ID" value="PNR31918.1"/>
    <property type="molecule type" value="Genomic_DNA"/>
</dbReference>
<feature type="compositionally biased region" description="Basic residues" evidence="6">
    <location>
        <begin position="295"/>
        <end position="306"/>
    </location>
</feature>
<dbReference type="InterPro" id="IPR044810">
    <property type="entry name" value="WRKY_plant"/>
</dbReference>
<sequence length="617" mass="68024">MEGTFRSRQEDSSADLSEIHNSRRILRSSTDSEAAPSSQSSHIELGVDSTSSGRFPEYSPGLNAWSFCLPPPELRGLAASATSNNSEPSWRTGSPQHLSPIQREILADFPWLSEELEQRSLNAGTGTPSSSEASYPRFCSRSNEYGLTGGSQDHESNVSSSVSPLETSVATPIDHVAWAQSMLELQATFEDSLHDESHFQEKKPKSSGSQFSDHVNVEHQSRSVTPAHSETPFNSESLSSSLSDGEAELKKGEGKDDSSICEDAAGTSALSSKRKRPDRKDGKDDKSEDQETKKPTNRPRKKLGVKRVREPRYAIKTRTDTDVMDDGYKWRKYGQKAVKKSPHPRNYYRCTTLNCPVRKRVERCFDDPGVMVTTYEGTHTHQSPTFLRSPVGYPGGLQELLSTLSHHYSQAGNPALPRFPNQSHLDLSSSDRLYSSVTSPLWGLSQQDDGSIQDNLNLLRAQELLRLQREPGWASSIKSEPFQFGAQDHIHNMKRPQEVRSIKLPSSSFSNGSSLSNQSNETGARLTQRQFESLGSAVPEHLGSLPKDYSSFNSDVGPSSEQQPFPPISVKSFLDRPLVSELFSAAPSQESTGTTDGGLLEDMLRPTNPTNLGMSRS</sequence>
<evidence type="ECO:0000313" key="10">
    <source>
        <dbReference type="Proteomes" id="UP000006727"/>
    </source>
</evidence>
<proteinExistence type="predicted"/>
<feature type="region of interest" description="Disordered" evidence="6">
    <location>
        <begin position="582"/>
        <end position="617"/>
    </location>
</feature>
<dbReference type="InterPro" id="IPR003657">
    <property type="entry name" value="WRKY_dom"/>
</dbReference>
<feature type="region of interest" description="Disordered" evidence="6">
    <location>
        <begin position="194"/>
        <end position="307"/>
    </location>
</feature>
<feature type="compositionally biased region" description="Polar residues" evidence="6">
    <location>
        <begin position="550"/>
        <end position="563"/>
    </location>
</feature>
<feature type="compositionally biased region" description="Basic and acidic residues" evidence="6">
    <location>
        <begin position="278"/>
        <end position="294"/>
    </location>
</feature>
<dbReference type="FunFam" id="2.20.25.80:FF:000003">
    <property type="entry name" value="WRKY transcription factor 57"/>
    <property type="match status" value="1"/>
</dbReference>
<dbReference type="AlphaFoldDB" id="A0A2K1IRN0"/>
<feature type="compositionally biased region" description="Polar residues" evidence="6">
    <location>
        <begin position="80"/>
        <end position="99"/>
    </location>
</feature>